<name>M6UZU0_9LEPT</name>
<sequence>MLRPKTIRREGSAELQMVALESGIQRVVALSFLFAKIFSTNLR</sequence>
<comment type="caution">
    <text evidence="1">The sequence shown here is derived from an EMBL/GenBank/DDBJ whole genome shotgun (WGS) entry which is preliminary data.</text>
</comment>
<accession>M6UZU0</accession>
<dbReference type="EMBL" id="AHOP02000006">
    <property type="protein sequence ID" value="EMO42828.1"/>
    <property type="molecule type" value="Genomic_DNA"/>
</dbReference>
<evidence type="ECO:0000313" key="2">
    <source>
        <dbReference type="Proteomes" id="UP000012153"/>
    </source>
</evidence>
<protein>
    <submittedName>
        <fullName evidence="1">Uncharacterized protein</fullName>
    </submittedName>
</protein>
<reference evidence="1 2" key="1">
    <citation type="submission" date="2013-01" db="EMBL/GenBank/DDBJ databases">
        <authorList>
            <person name="Harkins D.M."/>
            <person name="Durkin A.S."/>
            <person name="Brinkac L.M."/>
            <person name="Haft D.H."/>
            <person name="Selengut J.D."/>
            <person name="Sanka R."/>
            <person name="DePew J."/>
            <person name="Purushe J."/>
            <person name="Matthias M.A."/>
            <person name="Vinetz J.M."/>
            <person name="Sutton G.G."/>
            <person name="Nierman W.C."/>
            <person name="Fouts D.E."/>
        </authorList>
    </citation>
    <scope>NUCLEOTIDE SEQUENCE [LARGE SCALE GENOMIC DNA]</scope>
    <source>
        <strain evidence="1 2">ZUN142</strain>
    </source>
</reference>
<evidence type="ECO:0000313" key="1">
    <source>
        <dbReference type="EMBL" id="EMO42828.1"/>
    </source>
</evidence>
<proteinExistence type="predicted"/>
<dbReference type="Proteomes" id="UP000012153">
    <property type="component" value="Unassembled WGS sequence"/>
</dbReference>
<dbReference type="AlphaFoldDB" id="M6UZU0"/>
<organism evidence="1 2">
    <name type="scientific">Leptospira noguchii serovar Autumnalis str. ZUN142</name>
    <dbReference type="NCBI Taxonomy" id="1085540"/>
    <lineage>
        <taxon>Bacteria</taxon>
        <taxon>Pseudomonadati</taxon>
        <taxon>Spirochaetota</taxon>
        <taxon>Spirochaetia</taxon>
        <taxon>Leptospirales</taxon>
        <taxon>Leptospiraceae</taxon>
        <taxon>Leptospira</taxon>
    </lineage>
</organism>
<gene>
    <name evidence="1" type="ORF">LEP1GSC186_1556</name>
</gene>